<name>A0A1S9PF21_9SPHI</name>
<evidence type="ECO:0000259" key="1">
    <source>
        <dbReference type="Pfam" id="PF12680"/>
    </source>
</evidence>
<protein>
    <recommendedName>
        <fullName evidence="1">SnoaL-like domain-containing protein</fullName>
    </recommendedName>
</protein>
<proteinExistence type="predicted"/>
<dbReference type="Proteomes" id="UP000189739">
    <property type="component" value="Unassembled WGS sequence"/>
</dbReference>
<keyword evidence="3" id="KW-1185">Reference proteome</keyword>
<dbReference type="OrthoDB" id="2083380at2"/>
<dbReference type="RefSeq" id="WP_078348291.1">
    <property type="nucleotide sequence ID" value="NZ_MBTF01000012.1"/>
</dbReference>
<comment type="caution">
    <text evidence="2">The sequence shown here is derived from an EMBL/GenBank/DDBJ whole genome shotgun (WGS) entry which is preliminary data.</text>
</comment>
<dbReference type="EMBL" id="MBTF01000012">
    <property type="protein sequence ID" value="OOQ59555.1"/>
    <property type="molecule type" value="Genomic_DNA"/>
</dbReference>
<dbReference type="Gene3D" id="3.10.450.50">
    <property type="match status" value="1"/>
</dbReference>
<dbReference type="Pfam" id="PF12680">
    <property type="entry name" value="SnoaL_2"/>
    <property type="match status" value="1"/>
</dbReference>
<organism evidence="2 3">
    <name type="scientific">Mucilaginibacter pedocola</name>
    <dbReference type="NCBI Taxonomy" id="1792845"/>
    <lineage>
        <taxon>Bacteria</taxon>
        <taxon>Pseudomonadati</taxon>
        <taxon>Bacteroidota</taxon>
        <taxon>Sphingobacteriia</taxon>
        <taxon>Sphingobacteriales</taxon>
        <taxon>Sphingobacteriaceae</taxon>
        <taxon>Mucilaginibacter</taxon>
    </lineage>
</organism>
<dbReference type="InterPro" id="IPR037401">
    <property type="entry name" value="SnoaL-like"/>
</dbReference>
<evidence type="ECO:0000313" key="2">
    <source>
        <dbReference type="EMBL" id="OOQ59555.1"/>
    </source>
</evidence>
<dbReference type="SUPFAM" id="SSF54427">
    <property type="entry name" value="NTF2-like"/>
    <property type="match status" value="1"/>
</dbReference>
<feature type="domain" description="SnoaL-like" evidence="1">
    <location>
        <begin position="16"/>
        <end position="114"/>
    </location>
</feature>
<dbReference type="AlphaFoldDB" id="A0A1S9PF21"/>
<gene>
    <name evidence="2" type="ORF">BC343_05135</name>
</gene>
<dbReference type="InterPro" id="IPR032710">
    <property type="entry name" value="NTF2-like_dom_sf"/>
</dbReference>
<dbReference type="STRING" id="1792845.BC343_05135"/>
<reference evidence="2 3" key="1">
    <citation type="submission" date="2016-07" db="EMBL/GenBank/DDBJ databases">
        <title>Genomic analysis of zinc-resistant bacterium Mucilaginibacter pedocola TBZ30.</title>
        <authorList>
            <person name="Huang J."/>
            <person name="Tang J."/>
        </authorList>
    </citation>
    <scope>NUCLEOTIDE SEQUENCE [LARGE SCALE GENOMIC DNA]</scope>
    <source>
        <strain evidence="2 3">TBZ30</strain>
    </source>
</reference>
<accession>A0A1S9PF21</accession>
<evidence type="ECO:0000313" key="3">
    <source>
        <dbReference type="Proteomes" id="UP000189739"/>
    </source>
</evidence>
<sequence>MKTAKELLLDYLNNIGDPDFQIELFADDAVFELPYLASLGLPARWEGREVLYKFLSNLPKTFPGFKFRNIQIHIDTPEQAFGEYEATATVASNGKPYEQHYMGRVVAKDGKIVLIREALNMVPVVRDIKGIPIS</sequence>